<dbReference type="EMBL" id="PHFL01000049">
    <property type="protein sequence ID" value="RFM24001.1"/>
    <property type="molecule type" value="Genomic_DNA"/>
</dbReference>
<keyword evidence="1" id="KW-0812">Transmembrane</keyword>
<dbReference type="AlphaFoldDB" id="A0A395LZZ1"/>
<feature type="transmembrane region" description="Helical" evidence="1">
    <location>
        <begin position="48"/>
        <end position="68"/>
    </location>
</feature>
<protein>
    <submittedName>
        <fullName evidence="2">Uncharacterized protein</fullName>
    </submittedName>
</protein>
<keyword evidence="1" id="KW-0472">Membrane</keyword>
<evidence type="ECO:0000313" key="3">
    <source>
        <dbReference type="Proteomes" id="UP000266389"/>
    </source>
</evidence>
<sequence length="134" mass="14785">MATRFQLALLWLAMLLGLLAHSLLGMIAQAYSHSGAPTELEANLTRLLWQLTIVFSTHLLLAALNAFFEARWLTILNVLAGGLFLLSNLAHPVAHLFTSPTQWHQVFLLLLIAGLNVQLVLCAVRSLRHPNTSP</sequence>
<dbReference type="Proteomes" id="UP000266389">
    <property type="component" value="Unassembled WGS sequence"/>
</dbReference>
<keyword evidence="1" id="KW-1133">Transmembrane helix</keyword>
<feature type="transmembrane region" description="Helical" evidence="1">
    <location>
        <begin position="75"/>
        <end position="97"/>
    </location>
</feature>
<evidence type="ECO:0000313" key="2">
    <source>
        <dbReference type="EMBL" id="RFM24001.1"/>
    </source>
</evidence>
<comment type="caution">
    <text evidence="2">The sequence shown here is derived from an EMBL/GenBank/DDBJ whole genome shotgun (WGS) entry which is preliminary data.</text>
</comment>
<gene>
    <name evidence="2" type="ORF">D0433_07840</name>
</gene>
<reference evidence="2 3" key="1">
    <citation type="journal article" date="2011" name="ISME J.">
        <title>Community ecology of hot spring cyanobacterial mats: predominant populations and their functional potential.</title>
        <authorList>
            <person name="Klatt C.G."/>
            <person name="Wood J.M."/>
            <person name="Rusch D.B."/>
            <person name="Bateson M.M."/>
            <person name="Hamamura N."/>
            <person name="Heidelberg J.F."/>
            <person name="Grossman A.R."/>
            <person name="Bhaya D."/>
            <person name="Cohan F.M."/>
            <person name="Kuhl M."/>
            <person name="Bryant D.A."/>
            <person name="Ward D.M."/>
        </authorList>
    </citation>
    <scope>NUCLEOTIDE SEQUENCE [LARGE SCALE GENOMIC DNA]</scope>
    <source>
        <strain evidence="2">OS</strain>
    </source>
</reference>
<name>A0A395LZZ1_9BACT</name>
<evidence type="ECO:0000256" key="1">
    <source>
        <dbReference type="SAM" id="Phobius"/>
    </source>
</evidence>
<accession>A0A395LZZ1</accession>
<feature type="transmembrane region" description="Helical" evidence="1">
    <location>
        <begin position="103"/>
        <end position="124"/>
    </location>
</feature>
<proteinExistence type="predicted"/>
<organism evidence="2 3">
    <name type="scientific">Candidatus Thermochlorobacter aerophilus</name>
    <dbReference type="NCBI Taxonomy" id="1868324"/>
    <lineage>
        <taxon>Bacteria</taxon>
        <taxon>Pseudomonadati</taxon>
        <taxon>Chlorobiota</taxon>
        <taxon>Chlorobiia</taxon>
        <taxon>Chlorobiales</taxon>
        <taxon>Candidatus Thermochlorobacteriaceae</taxon>
        <taxon>Candidatus Thermochlorobacter</taxon>
    </lineage>
</organism>